<dbReference type="RefSeq" id="WP_090660694.1">
    <property type="nucleotide sequence ID" value="NZ_FMZX01000001.1"/>
</dbReference>
<keyword evidence="4" id="KW-1185">Reference proteome</keyword>
<dbReference type="EMBL" id="FMZX01000001">
    <property type="protein sequence ID" value="SDC40523.1"/>
    <property type="molecule type" value="Genomic_DNA"/>
</dbReference>
<dbReference type="Pfam" id="PF09851">
    <property type="entry name" value="SHOCT"/>
    <property type="match status" value="1"/>
</dbReference>
<reference evidence="3 4" key="1">
    <citation type="submission" date="2016-10" db="EMBL/GenBank/DDBJ databases">
        <authorList>
            <person name="de Groot N.N."/>
        </authorList>
    </citation>
    <scope>NUCLEOTIDE SEQUENCE [LARGE SCALE GENOMIC DNA]</scope>
    <source>
        <strain evidence="3 4">CPCC 100156</strain>
    </source>
</reference>
<dbReference type="STRING" id="938405.SAMN02927895_01896"/>
<accession>A0A1G6LBL1</accession>
<evidence type="ECO:0000313" key="3">
    <source>
        <dbReference type="EMBL" id="SDC40523.1"/>
    </source>
</evidence>
<organism evidence="3 4">
    <name type="scientific">Belnapia rosea</name>
    <dbReference type="NCBI Taxonomy" id="938405"/>
    <lineage>
        <taxon>Bacteria</taxon>
        <taxon>Pseudomonadati</taxon>
        <taxon>Pseudomonadota</taxon>
        <taxon>Alphaproteobacteria</taxon>
        <taxon>Acetobacterales</taxon>
        <taxon>Roseomonadaceae</taxon>
        <taxon>Belnapia</taxon>
    </lineage>
</organism>
<dbReference type="AlphaFoldDB" id="A0A1G6LBL1"/>
<name>A0A1G6LBL1_9PROT</name>
<feature type="region of interest" description="Disordered" evidence="1">
    <location>
        <begin position="191"/>
        <end position="216"/>
    </location>
</feature>
<evidence type="ECO:0000313" key="4">
    <source>
        <dbReference type="Proteomes" id="UP000198925"/>
    </source>
</evidence>
<evidence type="ECO:0000256" key="1">
    <source>
        <dbReference type="SAM" id="MobiDB-lite"/>
    </source>
</evidence>
<feature type="domain" description="SHOCT" evidence="2">
    <location>
        <begin position="224"/>
        <end position="249"/>
    </location>
</feature>
<dbReference type="InterPro" id="IPR018649">
    <property type="entry name" value="SHOCT"/>
</dbReference>
<evidence type="ECO:0000259" key="2">
    <source>
        <dbReference type="Pfam" id="PF09851"/>
    </source>
</evidence>
<gene>
    <name evidence="3" type="ORF">SAMN04487779_1001834</name>
</gene>
<proteinExistence type="predicted"/>
<feature type="compositionally biased region" description="Low complexity" evidence="1">
    <location>
        <begin position="191"/>
        <end position="202"/>
    </location>
</feature>
<sequence length="252" mass="26171">MRELTEAGMRQVEEIARQQGVSREAALVLLHALADGGGAMAQFSHPELGGMGQWSRGGMIMIGDMFNNGLKARVDALCVALAGLLHGPGPVFAPAMPGRALDGQAGGGAWWPAELGSPAASGAQNSMAYAYFPAARRLAVRQDGQVRIFDTDDHRISGVSQQQGGGQVLAFTGDRGEVRLEALREVGGEAPSPVAAAVPESGGEAPESGVASLSTPGGSPIELIRQLAELHRQGVLTEAEFQAKKTELLGRL</sequence>
<protein>
    <submittedName>
        <fullName evidence="3">Short C-terminal domain-containing protein</fullName>
    </submittedName>
</protein>
<dbReference type="Proteomes" id="UP000198925">
    <property type="component" value="Unassembled WGS sequence"/>
</dbReference>